<dbReference type="RefSeq" id="WP_276267764.1">
    <property type="nucleotide sequence ID" value="NZ_JARJLM010000526.1"/>
</dbReference>
<accession>A0ABT6AY98</accession>
<comment type="caution">
    <text evidence="1">The sequence shown here is derived from an EMBL/GenBank/DDBJ whole genome shotgun (WGS) entry which is preliminary data.</text>
</comment>
<name>A0ABT6AY98_9BURK</name>
<keyword evidence="2" id="KW-1185">Reference proteome</keyword>
<sequence>MESLIIQVKWQAKGWRAFAAEADAVCVGQSSGGASPPDRICSSLILRVAT</sequence>
<evidence type="ECO:0000313" key="1">
    <source>
        <dbReference type="EMBL" id="MDF3837606.1"/>
    </source>
</evidence>
<dbReference type="EMBL" id="JARJLM010000526">
    <property type="protein sequence ID" value="MDF3837606.1"/>
    <property type="molecule type" value="Genomic_DNA"/>
</dbReference>
<gene>
    <name evidence="1" type="ORF">P3W85_32385</name>
</gene>
<organism evidence="1 2">
    <name type="scientific">Cupriavidus basilensis</name>
    <dbReference type="NCBI Taxonomy" id="68895"/>
    <lineage>
        <taxon>Bacteria</taxon>
        <taxon>Pseudomonadati</taxon>
        <taxon>Pseudomonadota</taxon>
        <taxon>Betaproteobacteria</taxon>
        <taxon>Burkholderiales</taxon>
        <taxon>Burkholderiaceae</taxon>
        <taxon>Cupriavidus</taxon>
    </lineage>
</organism>
<reference evidence="1 2" key="1">
    <citation type="submission" date="2023-03" db="EMBL/GenBank/DDBJ databases">
        <title>Draft assemblies of triclosan tolerant bacteria isolated from returned activated sludge.</title>
        <authorList>
            <person name="Van Hamelsveld S."/>
        </authorList>
    </citation>
    <scope>NUCLEOTIDE SEQUENCE [LARGE SCALE GENOMIC DNA]</scope>
    <source>
        <strain evidence="1 2">GW210010_S58</strain>
    </source>
</reference>
<evidence type="ECO:0000313" key="2">
    <source>
        <dbReference type="Proteomes" id="UP001216674"/>
    </source>
</evidence>
<dbReference type="Proteomes" id="UP001216674">
    <property type="component" value="Unassembled WGS sequence"/>
</dbReference>
<protein>
    <submittedName>
        <fullName evidence="1">Uncharacterized protein</fullName>
    </submittedName>
</protein>
<proteinExistence type="predicted"/>